<dbReference type="EMBL" id="AYZD01000027">
    <property type="protein sequence ID" value="KRM95384.1"/>
    <property type="molecule type" value="Genomic_DNA"/>
</dbReference>
<gene>
    <name evidence="1" type="ORF">FC19_GL001995</name>
</gene>
<dbReference type="SUPFAM" id="SSF143744">
    <property type="entry name" value="GlcG-like"/>
    <property type="match status" value="1"/>
</dbReference>
<protein>
    <recommendedName>
        <fullName evidence="3">Heme-degrading domain-containing protein</fullName>
    </recommendedName>
</protein>
<dbReference type="STRING" id="1423725.FC19_GL001995"/>
<evidence type="ECO:0000313" key="1">
    <source>
        <dbReference type="EMBL" id="KRM95384.1"/>
    </source>
</evidence>
<comment type="caution">
    <text evidence="1">The sequence shown here is derived from an EMBL/GenBank/DDBJ whole genome shotgun (WGS) entry which is preliminary data.</text>
</comment>
<dbReference type="Proteomes" id="UP000051015">
    <property type="component" value="Unassembled WGS sequence"/>
</dbReference>
<proteinExistence type="predicted"/>
<dbReference type="InterPro" id="IPR005624">
    <property type="entry name" value="PduO/GlcC-like"/>
</dbReference>
<organism evidence="1 2">
    <name type="scientific">Liquorilactobacillus aquaticus DSM 21051</name>
    <dbReference type="NCBI Taxonomy" id="1423725"/>
    <lineage>
        <taxon>Bacteria</taxon>
        <taxon>Bacillati</taxon>
        <taxon>Bacillota</taxon>
        <taxon>Bacilli</taxon>
        <taxon>Lactobacillales</taxon>
        <taxon>Lactobacillaceae</taxon>
        <taxon>Liquorilactobacillus</taxon>
    </lineage>
</organism>
<accession>A0A0R2CUE0</accession>
<evidence type="ECO:0000313" key="2">
    <source>
        <dbReference type="Proteomes" id="UP000051015"/>
    </source>
</evidence>
<sequence length="147" mass="16727">MIRQEQQLRFLSFKNAEALAFARAVEDVIALKNLKPVAVRVVFDDVTILDYRTTGRTSSGWLTRKVHTVLESEHSSLYTFFHSQETPFSQWKDSDEYAICGGGFPLYVNNTLRGVFAVSGLDHEEDHLLLVTALEKVLEQSQKKTSF</sequence>
<dbReference type="InterPro" id="IPR038084">
    <property type="entry name" value="PduO/GlcC-like_sf"/>
</dbReference>
<reference evidence="1 2" key="1">
    <citation type="journal article" date="2015" name="Genome Announc.">
        <title>Expanding the biotechnology potential of lactobacilli through comparative genomics of 213 strains and associated genera.</title>
        <authorList>
            <person name="Sun Z."/>
            <person name="Harris H.M."/>
            <person name="McCann A."/>
            <person name="Guo C."/>
            <person name="Argimon S."/>
            <person name="Zhang W."/>
            <person name="Yang X."/>
            <person name="Jeffery I.B."/>
            <person name="Cooney J.C."/>
            <person name="Kagawa T.F."/>
            <person name="Liu W."/>
            <person name="Song Y."/>
            <person name="Salvetti E."/>
            <person name="Wrobel A."/>
            <person name="Rasinkangas P."/>
            <person name="Parkhill J."/>
            <person name="Rea M.C."/>
            <person name="O'Sullivan O."/>
            <person name="Ritari J."/>
            <person name="Douillard F.P."/>
            <person name="Paul Ross R."/>
            <person name="Yang R."/>
            <person name="Briner A.E."/>
            <person name="Felis G.E."/>
            <person name="de Vos W.M."/>
            <person name="Barrangou R."/>
            <person name="Klaenhammer T.R."/>
            <person name="Caufield P.W."/>
            <person name="Cui Y."/>
            <person name="Zhang H."/>
            <person name="O'Toole P.W."/>
        </authorList>
    </citation>
    <scope>NUCLEOTIDE SEQUENCE [LARGE SCALE GENOMIC DNA]</scope>
    <source>
        <strain evidence="1 2">DSM 21051</strain>
    </source>
</reference>
<dbReference type="AlphaFoldDB" id="A0A0R2CUE0"/>
<dbReference type="PANTHER" id="PTHR28255">
    <property type="match status" value="1"/>
</dbReference>
<dbReference type="PANTHER" id="PTHR28255:SF1">
    <property type="entry name" value="UPF0303 PROTEIN YBR137W"/>
    <property type="match status" value="1"/>
</dbReference>
<evidence type="ECO:0008006" key="3">
    <source>
        <dbReference type="Google" id="ProtNLM"/>
    </source>
</evidence>
<dbReference type="PATRIC" id="fig|1423725.3.peg.2047"/>
<dbReference type="Gene3D" id="3.30.450.150">
    <property type="entry name" value="Haem-degrading domain"/>
    <property type="match status" value="1"/>
</dbReference>
<name>A0A0R2CUE0_9LACO</name>
<dbReference type="InterPro" id="IPR010371">
    <property type="entry name" value="YBR137W-like"/>
</dbReference>
<dbReference type="Pfam" id="PF03928">
    <property type="entry name" value="HbpS-like"/>
    <property type="match status" value="1"/>
</dbReference>
<keyword evidence="2" id="KW-1185">Reference proteome</keyword>